<feature type="compositionally biased region" description="Basic and acidic residues" evidence="2">
    <location>
        <begin position="439"/>
        <end position="490"/>
    </location>
</feature>
<feature type="compositionally biased region" description="Acidic residues" evidence="2">
    <location>
        <begin position="787"/>
        <end position="801"/>
    </location>
</feature>
<feature type="domain" description="C2H2-type" evidence="3">
    <location>
        <begin position="571"/>
        <end position="600"/>
    </location>
</feature>
<feature type="region of interest" description="Disordered" evidence="2">
    <location>
        <begin position="420"/>
        <end position="525"/>
    </location>
</feature>
<gene>
    <name evidence="4" type="ORF">CSUB01_00792</name>
</gene>
<dbReference type="SUPFAM" id="SSF57667">
    <property type="entry name" value="beta-beta-alpha zinc fingers"/>
    <property type="match status" value="1"/>
</dbReference>
<comment type="caution">
    <text evidence="4">The sequence shown here is derived from an EMBL/GenBank/DDBJ whole genome shotgun (WGS) entry which is preliminary data.</text>
</comment>
<dbReference type="eggNOG" id="ENOG502S2SN">
    <property type="taxonomic scope" value="Eukaryota"/>
</dbReference>
<keyword evidence="5" id="KW-1185">Reference proteome</keyword>
<dbReference type="OrthoDB" id="6077919at2759"/>
<reference evidence="5" key="1">
    <citation type="journal article" date="2014" name="Genome Announc.">
        <title>Draft genome sequence of Colletotrichum sublineola, a destructive pathogen of cultivated sorghum.</title>
        <authorList>
            <person name="Baroncelli R."/>
            <person name="Sanz-Martin J.M."/>
            <person name="Rech G.E."/>
            <person name="Sukno S.A."/>
            <person name="Thon M.R."/>
        </authorList>
    </citation>
    <scope>NUCLEOTIDE SEQUENCE [LARGE SCALE GENOMIC DNA]</scope>
    <source>
        <strain evidence="5">TX430BB</strain>
    </source>
</reference>
<feature type="compositionally biased region" description="Polar residues" evidence="2">
    <location>
        <begin position="113"/>
        <end position="123"/>
    </location>
</feature>
<protein>
    <recommendedName>
        <fullName evidence="3">C2H2-type domain-containing protein</fullName>
    </recommendedName>
</protein>
<dbReference type="EMBL" id="JMSE01001443">
    <property type="protein sequence ID" value="KDN61111.1"/>
    <property type="molecule type" value="Genomic_DNA"/>
</dbReference>
<feature type="region of interest" description="Disordered" evidence="2">
    <location>
        <begin position="739"/>
        <end position="802"/>
    </location>
</feature>
<keyword evidence="1" id="KW-0479">Metal-binding</keyword>
<evidence type="ECO:0000259" key="3">
    <source>
        <dbReference type="PROSITE" id="PS50157"/>
    </source>
</evidence>
<dbReference type="AlphaFoldDB" id="A0A066X5V1"/>
<keyword evidence="1" id="KW-0862">Zinc</keyword>
<name>A0A066X5V1_COLSU</name>
<evidence type="ECO:0000256" key="2">
    <source>
        <dbReference type="SAM" id="MobiDB-lite"/>
    </source>
</evidence>
<dbReference type="PANTHER" id="PTHR35391">
    <property type="entry name" value="C2H2-TYPE DOMAIN-CONTAINING PROTEIN-RELATED"/>
    <property type="match status" value="1"/>
</dbReference>
<evidence type="ECO:0000256" key="1">
    <source>
        <dbReference type="PROSITE-ProRule" id="PRU00042"/>
    </source>
</evidence>
<evidence type="ECO:0000313" key="4">
    <source>
        <dbReference type="EMBL" id="KDN61111.1"/>
    </source>
</evidence>
<feature type="region of interest" description="Disordered" evidence="2">
    <location>
        <begin position="90"/>
        <end position="161"/>
    </location>
</feature>
<sequence length="863" mass="97235">MPAESPTLYAFESLSLEAIRYYDDVLSLMTNLPKAMEMNPTKQVQTVSIQNAENVSNMSTPSSQRFHHKAPPMPWSLMEFYGGEQPWVPPGIFSGSQQGRQALAPDSQRRDNSGFQGWRSTLPSECDTVPPGFPPSDSGYESRTKHSIENTSVFNDVDRSQDTQSLSGQIMDYHPFGITPTDGGWDTAATPLPVTQSGGAIGNRLVCPDCQALCKTKSELNKHNQRHRKAYKCNVSGCTRKEGFGTLNDLDRHKGSVHPDICNVGPRFRCHIGSCQTKDKIWPRADNFRQHLKRVHQRIVGSEDDLSEYSLQPSPQRPQDDSFQQNAQDDLEGVGSELFSSYNAGPMTWDDRPPTFEDIQLSPQEEPSIHMDLILDPSLTRTDGPASGVSLDSSKVDMAVSKVQLQNQIPDLLREPARHEFVQPKEITRAPSPKAAVGAKRDGYYGSHTEQHQRTPIEPRLGRERDAPDRKRTESESHDGFPAESKDCDVATKAPARQALAGSSGEKQPVEEGEQPMNQSPSDLRNKSQEAMFDLLSQLPKNVIETFLKTQTEAAPQKPAIAPDANINNQHQCPNSSCRKGFNRKCELKKHMKRHEKPYGCTFSNCKKRFGSKNDWKRHENSQHFQVEMWKCHEKRADNDSESCGKVCHRRETFRSHLAREHKMDDVVQVDKVLEKCRVGRNGEPRFWCGFCSKIVEIPQRGATAWAGRFNHIDDHYAGRNNQPKKEYSDWVAVDPDLPEVDLTGSLDDSSDAESADEGPVVIDSQKPGGGTPKAVSYQTRKRRLSDDDDNNDDDDDDDEQNEPKRMRAYRWLCCTCKWDADCKLNDNCINFNCNHRRCDNCEVDCVAIEGKKEARRSTKKQA</sequence>
<feature type="region of interest" description="Disordered" evidence="2">
    <location>
        <begin position="303"/>
        <end position="326"/>
    </location>
</feature>
<dbReference type="HOGENOM" id="CLU_015024_0_0_1"/>
<dbReference type="PANTHER" id="PTHR35391:SF3">
    <property type="entry name" value="FINGER DOMAIN PROTEIN, PUTATIVE (AFU_ORTHOLOGUE AFUA_8G04300)-RELATED"/>
    <property type="match status" value="1"/>
</dbReference>
<keyword evidence="1" id="KW-0863">Zinc-finger</keyword>
<dbReference type="InterPro" id="IPR013087">
    <property type="entry name" value="Znf_C2H2_type"/>
</dbReference>
<evidence type="ECO:0000313" key="5">
    <source>
        <dbReference type="Proteomes" id="UP000027238"/>
    </source>
</evidence>
<dbReference type="OMA" id="FKGRPCE"/>
<organism evidence="4 5">
    <name type="scientific">Colletotrichum sublineola</name>
    <name type="common">Sorghum anthracnose fungus</name>
    <dbReference type="NCBI Taxonomy" id="1173701"/>
    <lineage>
        <taxon>Eukaryota</taxon>
        <taxon>Fungi</taxon>
        <taxon>Dikarya</taxon>
        <taxon>Ascomycota</taxon>
        <taxon>Pezizomycotina</taxon>
        <taxon>Sordariomycetes</taxon>
        <taxon>Hypocreomycetidae</taxon>
        <taxon>Glomerellales</taxon>
        <taxon>Glomerellaceae</taxon>
        <taxon>Colletotrichum</taxon>
        <taxon>Colletotrichum graminicola species complex</taxon>
    </lineage>
</organism>
<dbReference type="STRING" id="1173701.A0A066X5V1"/>
<feature type="domain" description="C2H2-type" evidence="3">
    <location>
        <begin position="599"/>
        <end position="624"/>
    </location>
</feature>
<dbReference type="PROSITE" id="PS50157">
    <property type="entry name" value="ZINC_FINGER_C2H2_2"/>
    <property type="match status" value="2"/>
</dbReference>
<dbReference type="SMART" id="SM00355">
    <property type="entry name" value="ZnF_C2H2"/>
    <property type="match status" value="6"/>
</dbReference>
<dbReference type="Gene3D" id="3.30.160.60">
    <property type="entry name" value="Classic Zinc Finger"/>
    <property type="match status" value="1"/>
</dbReference>
<proteinExistence type="predicted"/>
<dbReference type="PROSITE" id="PS00028">
    <property type="entry name" value="ZINC_FINGER_C2H2_1"/>
    <property type="match status" value="3"/>
</dbReference>
<dbReference type="GO" id="GO:0008270">
    <property type="term" value="F:zinc ion binding"/>
    <property type="evidence" value="ECO:0007669"/>
    <property type="project" value="UniProtKB-KW"/>
</dbReference>
<dbReference type="Proteomes" id="UP000027238">
    <property type="component" value="Unassembled WGS sequence"/>
</dbReference>
<dbReference type="InterPro" id="IPR036236">
    <property type="entry name" value="Znf_C2H2_sf"/>
</dbReference>
<accession>A0A066X5V1</accession>